<evidence type="ECO:0000313" key="3">
    <source>
        <dbReference type="EMBL" id="CAE8619344.1"/>
    </source>
</evidence>
<gene>
    <name evidence="3" type="ORF">PGLA1383_LOCUS36935</name>
</gene>
<keyword evidence="1" id="KW-0812">Transmembrane</keyword>
<keyword evidence="1" id="KW-0472">Membrane</keyword>
<reference evidence="3" key="1">
    <citation type="submission" date="2021-02" db="EMBL/GenBank/DDBJ databases">
        <authorList>
            <person name="Dougan E. K."/>
            <person name="Rhodes N."/>
            <person name="Thang M."/>
            <person name="Chan C."/>
        </authorList>
    </citation>
    <scope>NUCLEOTIDE SEQUENCE</scope>
</reference>
<dbReference type="GO" id="GO:0016020">
    <property type="term" value="C:membrane"/>
    <property type="evidence" value="ECO:0007669"/>
    <property type="project" value="InterPro"/>
</dbReference>
<sequence length="265" mass="29561">MAQIGGGRDADSFYVQDCRQVQNNTHSIQTLTGQISRLVGTLEAEKDFQHCRKMVDDAVRQASETKTILVRIREHQHQAQNTAERNNRRMMYQKLSDNLGITARVLEDVVRRFTAEERRRPGGGVFEAPAPVVSAVAAADMAGGNDHQPMGFSQPVMGTSGGPQYFSMDDELKNDKVQTLRRVDEDMLCLQRIYTDLASAAEEQTHSFDTLESHMARASADVERGREEIEYADRYNFGSRMKRRLWLAAGGTLAFIAFATLVGGG</sequence>
<name>A0A813G9G2_POLGL</name>
<dbReference type="Proteomes" id="UP000654075">
    <property type="component" value="Unassembled WGS sequence"/>
</dbReference>
<accession>A0A813G9G2</accession>
<dbReference type="Gene3D" id="1.20.5.110">
    <property type="match status" value="1"/>
</dbReference>
<organism evidence="3 4">
    <name type="scientific">Polarella glacialis</name>
    <name type="common">Dinoflagellate</name>
    <dbReference type="NCBI Taxonomy" id="89957"/>
    <lineage>
        <taxon>Eukaryota</taxon>
        <taxon>Sar</taxon>
        <taxon>Alveolata</taxon>
        <taxon>Dinophyceae</taxon>
        <taxon>Suessiales</taxon>
        <taxon>Suessiaceae</taxon>
        <taxon>Polarella</taxon>
    </lineage>
</organism>
<comment type="caution">
    <text evidence="3">The sequence shown here is derived from an EMBL/GenBank/DDBJ whole genome shotgun (WGS) entry which is preliminary data.</text>
</comment>
<dbReference type="OrthoDB" id="10255013at2759"/>
<dbReference type="SUPFAM" id="SSF47661">
    <property type="entry name" value="t-snare proteins"/>
    <property type="match status" value="1"/>
</dbReference>
<dbReference type="AlphaFoldDB" id="A0A813G9G2"/>
<evidence type="ECO:0000259" key="2">
    <source>
        <dbReference type="PROSITE" id="PS50192"/>
    </source>
</evidence>
<feature type="transmembrane region" description="Helical" evidence="1">
    <location>
        <begin position="245"/>
        <end position="264"/>
    </location>
</feature>
<dbReference type="InterPro" id="IPR000727">
    <property type="entry name" value="T_SNARE_dom"/>
</dbReference>
<protein>
    <recommendedName>
        <fullName evidence="2">t-SNARE coiled-coil homology domain-containing protein</fullName>
    </recommendedName>
</protein>
<dbReference type="PROSITE" id="PS50192">
    <property type="entry name" value="T_SNARE"/>
    <property type="match status" value="1"/>
</dbReference>
<evidence type="ECO:0000256" key="1">
    <source>
        <dbReference type="SAM" id="Phobius"/>
    </source>
</evidence>
<evidence type="ECO:0000313" key="4">
    <source>
        <dbReference type="Proteomes" id="UP000654075"/>
    </source>
</evidence>
<keyword evidence="4" id="KW-1185">Reference proteome</keyword>
<proteinExistence type="predicted"/>
<dbReference type="GO" id="GO:0016192">
    <property type="term" value="P:vesicle-mediated transport"/>
    <property type="evidence" value="ECO:0007669"/>
    <property type="project" value="InterPro"/>
</dbReference>
<dbReference type="InterPro" id="IPR010989">
    <property type="entry name" value="SNARE"/>
</dbReference>
<keyword evidence="1" id="KW-1133">Transmembrane helix</keyword>
<feature type="domain" description="T-SNARE coiled-coil homology" evidence="2">
    <location>
        <begin position="170"/>
        <end position="232"/>
    </location>
</feature>
<dbReference type="EMBL" id="CAJNNV010026977">
    <property type="protein sequence ID" value="CAE8619344.1"/>
    <property type="molecule type" value="Genomic_DNA"/>
</dbReference>